<reference evidence="2" key="1">
    <citation type="submission" date="2022-10" db="EMBL/GenBank/DDBJ databases">
        <title>Genome assembly of Pristionchus species.</title>
        <authorList>
            <person name="Yoshida K."/>
            <person name="Sommer R.J."/>
        </authorList>
    </citation>
    <scope>NUCLEOTIDE SEQUENCE [LARGE SCALE GENOMIC DNA]</scope>
    <source>
        <strain evidence="2">RS5460</strain>
    </source>
</reference>
<proteinExistence type="predicted"/>
<comment type="caution">
    <text evidence="1">The sequence shown here is derived from an EMBL/GenBank/DDBJ whole genome shotgun (WGS) entry which is preliminary data.</text>
</comment>
<accession>A0AAN5CX80</accession>
<sequence length="96" mass="10411">PDRPPRSVASDGQKVVIVGPTLGRRDISAESHLLLAQSDLAGEVELVRVGIFEDLRRSVRPHQVVVVSELREKEGISRASVEVDDSVVLSVSISDE</sequence>
<gene>
    <name evidence="1" type="ORF">PMAYCL1PPCAC_21892</name>
</gene>
<feature type="non-terminal residue" evidence="1">
    <location>
        <position position="1"/>
    </location>
</feature>
<dbReference type="Proteomes" id="UP001328107">
    <property type="component" value="Unassembled WGS sequence"/>
</dbReference>
<dbReference type="EMBL" id="BTRK01000005">
    <property type="protein sequence ID" value="GMR51697.1"/>
    <property type="molecule type" value="Genomic_DNA"/>
</dbReference>
<protein>
    <submittedName>
        <fullName evidence="1">Uncharacterized protein</fullName>
    </submittedName>
</protein>
<evidence type="ECO:0000313" key="2">
    <source>
        <dbReference type="Proteomes" id="UP001328107"/>
    </source>
</evidence>
<evidence type="ECO:0000313" key="1">
    <source>
        <dbReference type="EMBL" id="GMR51697.1"/>
    </source>
</evidence>
<dbReference type="AlphaFoldDB" id="A0AAN5CX80"/>
<keyword evidence="2" id="KW-1185">Reference proteome</keyword>
<organism evidence="1 2">
    <name type="scientific">Pristionchus mayeri</name>
    <dbReference type="NCBI Taxonomy" id="1317129"/>
    <lineage>
        <taxon>Eukaryota</taxon>
        <taxon>Metazoa</taxon>
        <taxon>Ecdysozoa</taxon>
        <taxon>Nematoda</taxon>
        <taxon>Chromadorea</taxon>
        <taxon>Rhabditida</taxon>
        <taxon>Rhabditina</taxon>
        <taxon>Diplogasteromorpha</taxon>
        <taxon>Diplogasteroidea</taxon>
        <taxon>Neodiplogasteridae</taxon>
        <taxon>Pristionchus</taxon>
    </lineage>
</organism>
<name>A0AAN5CX80_9BILA</name>
<feature type="non-terminal residue" evidence="1">
    <location>
        <position position="96"/>
    </location>
</feature>